<dbReference type="EMBL" id="JBHSRJ010000002">
    <property type="protein sequence ID" value="MFC6042238.1"/>
    <property type="molecule type" value="Genomic_DNA"/>
</dbReference>
<evidence type="ECO:0000313" key="3">
    <source>
        <dbReference type="Proteomes" id="UP001596135"/>
    </source>
</evidence>
<sequence>MTVSQTPDTIVHLLRHGEVHNPEGILYGRRDGFHLSDLGNRMAERIAESVGDRDIVHMRVSPLERAQETARPLAEARGLEIVTDERVIESANKLEGLSFGQGAWSIIKRPSIWRHFYNPARPSWGEPHKEIVARMMAAVEDARAAAVGHEAVIVSHQLPIWTTRLHVEGRRQLHDPRRRQCTLCSLTSLHFVGDRITQVSYSEPAGDLIPVKDKNAPFSAGGAPEEQRP</sequence>
<dbReference type="CDD" id="cd07067">
    <property type="entry name" value="HP_PGM_like"/>
    <property type="match status" value="1"/>
</dbReference>
<proteinExistence type="predicted"/>
<name>A0ABW1LEZ8_9ACTN</name>
<keyword evidence="3" id="KW-1185">Reference proteome</keyword>
<dbReference type="InterPro" id="IPR050275">
    <property type="entry name" value="PGM_Phosphatase"/>
</dbReference>
<dbReference type="PANTHER" id="PTHR48100:SF51">
    <property type="entry name" value="PHOSPHOGLYCERATE MUTASE"/>
    <property type="match status" value="1"/>
</dbReference>
<evidence type="ECO:0000256" key="1">
    <source>
        <dbReference type="SAM" id="MobiDB-lite"/>
    </source>
</evidence>
<protein>
    <submittedName>
        <fullName evidence="2">Histidine phosphatase family protein</fullName>
        <ecNumber evidence="2">3.1.3.-</ecNumber>
    </submittedName>
</protein>
<dbReference type="Gene3D" id="3.40.50.1240">
    <property type="entry name" value="Phosphoglycerate mutase-like"/>
    <property type="match status" value="1"/>
</dbReference>
<dbReference type="SUPFAM" id="SSF53254">
    <property type="entry name" value="Phosphoglycerate mutase-like"/>
    <property type="match status" value="1"/>
</dbReference>
<evidence type="ECO:0000313" key="2">
    <source>
        <dbReference type="EMBL" id="MFC6042238.1"/>
    </source>
</evidence>
<dbReference type="InterPro" id="IPR013078">
    <property type="entry name" value="His_Pase_superF_clade-1"/>
</dbReference>
<feature type="region of interest" description="Disordered" evidence="1">
    <location>
        <begin position="206"/>
        <end position="229"/>
    </location>
</feature>
<dbReference type="PANTHER" id="PTHR48100">
    <property type="entry name" value="BROAD-SPECIFICITY PHOSPHATASE YOR283W-RELATED"/>
    <property type="match status" value="1"/>
</dbReference>
<dbReference type="GO" id="GO:0016787">
    <property type="term" value="F:hydrolase activity"/>
    <property type="evidence" value="ECO:0007669"/>
    <property type="project" value="UniProtKB-KW"/>
</dbReference>
<accession>A0ABW1LEZ8</accession>
<organism evidence="2 3">
    <name type="scientific">Nocardioides hankookensis</name>
    <dbReference type="NCBI Taxonomy" id="443157"/>
    <lineage>
        <taxon>Bacteria</taxon>
        <taxon>Bacillati</taxon>
        <taxon>Actinomycetota</taxon>
        <taxon>Actinomycetes</taxon>
        <taxon>Propionibacteriales</taxon>
        <taxon>Nocardioidaceae</taxon>
        <taxon>Nocardioides</taxon>
    </lineage>
</organism>
<comment type="caution">
    <text evidence="2">The sequence shown here is derived from an EMBL/GenBank/DDBJ whole genome shotgun (WGS) entry which is preliminary data.</text>
</comment>
<dbReference type="EC" id="3.1.3.-" evidence="2"/>
<dbReference type="SMART" id="SM00855">
    <property type="entry name" value="PGAM"/>
    <property type="match status" value="1"/>
</dbReference>
<dbReference type="Proteomes" id="UP001596135">
    <property type="component" value="Unassembled WGS sequence"/>
</dbReference>
<dbReference type="InterPro" id="IPR029033">
    <property type="entry name" value="His_PPase_superfam"/>
</dbReference>
<dbReference type="Pfam" id="PF00300">
    <property type="entry name" value="His_Phos_1"/>
    <property type="match status" value="1"/>
</dbReference>
<gene>
    <name evidence="2" type="ORF">ACFPYL_04095</name>
</gene>
<dbReference type="RefSeq" id="WP_379150607.1">
    <property type="nucleotide sequence ID" value="NZ_JBHSRJ010000002.1"/>
</dbReference>
<reference evidence="3" key="1">
    <citation type="journal article" date="2019" name="Int. J. Syst. Evol. Microbiol.">
        <title>The Global Catalogue of Microorganisms (GCM) 10K type strain sequencing project: providing services to taxonomists for standard genome sequencing and annotation.</title>
        <authorList>
            <consortium name="The Broad Institute Genomics Platform"/>
            <consortium name="The Broad Institute Genome Sequencing Center for Infectious Disease"/>
            <person name="Wu L."/>
            <person name="Ma J."/>
        </authorList>
    </citation>
    <scope>NUCLEOTIDE SEQUENCE [LARGE SCALE GENOMIC DNA]</scope>
    <source>
        <strain evidence="3">CCUG 54522</strain>
    </source>
</reference>
<keyword evidence="2" id="KW-0378">Hydrolase</keyword>